<keyword evidence="5" id="KW-1185">Reference proteome</keyword>
<accession>A0A255I514</accession>
<evidence type="ECO:0000259" key="2">
    <source>
        <dbReference type="PROSITE" id="PS50263"/>
    </source>
</evidence>
<dbReference type="Gene3D" id="3.60.110.10">
    <property type="entry name" value="Carbon-nitrogen hydrolase"/>
    <property type="match status" value="1"/>
</dbReference>
<organism evidence="4 5">
    <name type="scientific">Lachnotalea glycerini</name>
    <dbReference type="NCBI Taxonomy" id="1763509"/>
    <lineage>
        <taxon>Bacteria</taxon>
        <taxon>Bacillati</taxon>
        <taxon>Bacillota</taxon>
        <taxon>Clostridia</taxon>
        <taxon>Lachnospirales</taxon>
        <taxon>Lachnospiraceae</taxon>
        <taxon>Lachnotalea</taxon>
    </lineage>
</organism>
<dbReference type="RefSeq" id="WP_094379155.1">
    <property type="nucleotide sequence ID" value="NZ_NOKA02000002.1"/>
</dbReference>
<keyword evidence="4" id="KW-0378">Hydrolase</keyword>
<feature type="domain" description="CN hydrolase" evidence="2">
    <location>
        <begin position="1"/>
        <end position="234"/>
    </location>
</feature>
<comment type="similarity">
    <text evidence="1">Belongs to the carbon-nitrogen hydrolase superfamily. NIT1/NIT2 family.</text>
</comment>
<dbReference type="PANTHER" id="PTHR23088">
    <property type="entry name" value="NITRILASE-RELATED"/>
    <property type="match status" value="1"/>
</dbReference>
<dbReference type="Proteomes" id="UP000247523">
    <property type="component" value="Unassembled WGS sequence"/>
</dbReference>
<name>A0A255I514_9FIRM</name>
<dbReference type="GO" id="GO:0016787">
    <property type="term" value="F:hydrolase activity"/>
    <property type="evidence" value="ECO:0007669"/>
    <property type="project" value="UniProtKB-KW"/>
</dbReference>
<gene>
    <name evidence="3" type="ORF">C8E03_10126</name>
    <name evidence="4" type="ORF">CG710_001945</name>
</gene>
<dbReference type="SUPFAM" id="SSF56317">
    <property type="entry name" value="Carbon-nitrogen hydrolase"/>
    <property type="match status" value="1"/>
</dbReference>
<comment type="caution">
    <text evidence="4">The sequence shown here is derived from an EMBL/GenBank/DDBJ whole genome shotgun (WGS) entry which is preliminary data.</text>
</comment>
<dbReference type="EMBL" id="NOKA02000002">
    <property type="protein sequence ID" value="RDY32720.1"/>
    <property type="molecule type" value="Genomic_DNA"/>
</dbReference>
<dbReference type="OrthoDB" id="9811121at2"/>
<evidence type="ECO:0000256" key="1">
    <source>
        <dbReference type="ARBA" id="ARBA00010613"/>
    </source>
</evidence>
<protein>
    <submittedName>
        <fullName evidence="4">Carbon-nitrogen family hydrolase</fullName>
    </submittedName>
    <submittedName>
        <fullName evidence="3">Putative amidohydrolase</fullName>
    </submittedName>
</protein>
<dbReference type="InterPro" id="IPR036526">
    <property type="entry name" value="C-N_Hydrolase_sf"/>
</dbReference>
<dbReference type="PANTHER" id="PTHR23088:SF27">
    <property type="entry name" value="DEAMINATED GLUTATHIONE AMIDASE"/>
    <property type="match status" value="1"/>
</dbReference>
<dbReference type="EMBL" id="QICS01000001">
    <property type="protein sequence ID" value="PXV95397.1"/>
    <property type="molecule type" value="Genomic_DNA"/>
</dbReference>
<sequence length="263" mass="30136">MKIGLAQMDVVWEKKEENILKAEKIIGEAAKAKIDYLLFPEMSFTGFSMNTAFIGESKLELKTIGILSDFAKKNQIWLGFGYVEKGFDKALNRFAIINRLGQVVADYAKIHPFSYGEESNYYTGGKEIEFCVVEEFTTTPFICYDLRFPEIFQIASKHSQLITVAANWPIERREHWLTLLRARAIENQCYIAGVNRVGCGNDILYGGDSIIVNPYGEIISFNIEEGLISAEIDKEIVLKYRESFHLKKDRREELYQNLGRLPC</sequence>
<dbReference type="CDD" id="cd07583">
    <property type="entry name" value="nitrilase_5"/>
    <property type="match status" value="1"/>
</dbReference>
<reference evidence="4" key="3">
    <citation type="submission" date="2018-07" db="EMBL/GenBank/DDBJ databases">
        <authorList>
            <person name="Quirk P.G."/>
            <person name="Krulwich T.A."/>
        </authorList>
    </citation>
    <scope>NUCLEOTIDE SEQUENCE</scope>
    <source>
        <strain evidence="4">CCRI-19302</strain>
    </source>
</reference>
<dbReference type="AlphaFoldDB" id="A0A255I514"/>
<proteinExistence type="inferred from homology"/>
<evidence type="ECO:0000313" key="5">
    <source>
        <dbReference type="Proteomes" id="UP000216411"/>
    </source>
</evidence>
<dbReference type="InterPro" id="IPR003010">
    <property type="entry name" value="C-N_Hydrolase"/>
</dbReference>
<evidence type="ECO:0000313" key="6">
    <source>
        <dbReference type="Proteomes" id="UP000247523"/>
    </source>
</evidence>
<dbReference type="Pfam" id="PF00795">
    <property type="entry name" value="CN_hydrolase"/>
    <property type="match status" value="1"/>
</dbReference>
<evidence type="ECO:0000313" key="3">
    <source>
        <dbReference type="EMBL" id="PXV95397.1"/>
    </source>
</evidence>
<dbReference type="PROSITE" id="PS50263">
    <property type="entry name" value="CN_HYDROLASE"/>
    <property type="match status" value="1"/>
</dbReference>
<reference evidence="4 5" key="1">
    <citation type="journal article" date="2017" name="Genome Announc.">
        <title>Draft Genome Sequence of a Sporulating and Motile Strain of Lachnotalea glycerini Isolated from Water in Quebec City, Canada.</title>
        <authorList>
            <person name="Maheux A.F."/>
            <person name="Boudreau D.K."/>
            <person name="Berube E."/>
            <person name="Boissinot M."/>
            <person name="Raymond F."/>
            <person name="Brodeur S."/>
            <person name="Corbeil J."/>
            <person name="Isabel S."/>
            <person name="Omar R.F."/>
            <person name="Bergeron M.G."/>
        </authorList>
    </citation>
    <scope>NUCLEOTIDE SEQUENCE [LARGE SCALE GENOMIC DNA]</scope>
    <source>
        <strain evidence="4 5">CCRI-19302</strain>
    </source>
</reference>
<dbReference type="Proteomes" id="UP000216411">
    <property type="component" value="Unassembled WGS sequence"/>
</dbReference>
<reference evidence="3 6" key="2">
    <citation type="submission" date="2018-05" db="EMBL/GenBank/DDBJ databases">
        <title>Genomic Encyclopedia of Type Strains, Phase IV (KMG-IV): sequencing the most valuable type-strain genomes for metagenomic binning, comparative biology and taxonomic classification.</title>
        <authorList>
            <person name="Goeker M."/>
        </authorList>
    </citation>
    <scope>NUCLEOTIDE SEQUENCE [LARGE SCALE GENOMIC DNA]</scope>
    <source>
        <strain evidence="3 6">DSM 28816</strain>
    </source>
</reference>
<evidence type="ECO:0000313" key="4">
    <source>
        <dbReference type="EMBL" id="RDY32720.1"/>
    </source>
</evidence>